<evidence type="ECO:0000313" key="2">
    <source>
        <dbReference type="EMBL" id="STC76702.1"/>
    </source>
</evidence>
<evidence type="ECO:0000256" key="1">
    <source>
        <dbReference type="SAM" id="MobiDB-lite"/>
    </source>
</evidence>
<name>A0A376CX00_9CORY</name>
<proteinExistence type="predicted"/>
<dbReference type="AlphaFoldDB" id="A0A376CX00"/>
<protein>
    <submittedName>
        <fullName evidence="2">Uncharacterized protein</fullName>
    </submittedName>
</protein>
<evidence type="ECO:0000313" key="3">
    <source>
        <dbReference type="Proteomes" id="UP000254287"/>
    </source>
</evidence>
<dbReference type="RefSeq" id="WP_239121787.1">
    <property type="nucleotide sequence ID" value="NZ_CP069533.1"/>
</dbReference>
<gene>
    <name evidence="2" type="ORF">NCTC10289_01038</name>
</gene>
<feature type="region of interest" description="Disordered" evidence="1">
    <location>
        <begin position="20"/>
        <end position="41"/>
    </location>
</feature>
<dbReference type="EMBL" id="UFXP01000001">
    <property type="protein sequence ID" value="STC76702.1"/>
    <property type="molecule type" value="Genomic_DNA"/>
</dbReference>
<reference evidence="2 3" key="1">
    <citation type="submission" date="2018-06" db="EMBL/GenBank/DDBJ databases">
        <authorList>
            <consortium name="Pathogen Informatics"/>
            <person name="Doyle S."/>
        </authorList>
    </citation>
    <scope>NUCLEOTIDE SEQUENCE [LARGE SCALE GENOMIC DNA]</scope>
    <source>
        <strain evidence="2 3">NCTC10289</strain>
    </source>
</reference>
<organism evidence="2 3">
    <name type="scientific">Corynebacterium minutissimum</name>
    <dbReference type="NCBI Taxonomy" id="38301"/>
    <lineage>
        <taxon>Bacteria</taxon>
        <taxon>Bacillati</taxon>
        <taxon>Actinomycetota</taxon>
        <taxon>Actinomycetes</taxon>
        <taxon>Mycobacteriales</taxon>
        <taxon>Corynebacteriaceae</taxon>
        <taxon>Corynebacterium</taxon>
    </lineage>
</organism>
<accession>A0A376CX00</accession>
<sequence>MGGELFREERGEDVVVKRKHAAETHLNDDDKENPGTVEEHECWDDEDSHEKCSAQHCGAVAQAV</sequence>
<dbReference type="Proteomes" id="UP000254287">
    <property type="component" value="Unassembled WGS sequence"/>
</dbReference>